<dbReference type="Proteomes" id="UP001165283">
    <property type="component" value="Unassembled WGS sequence"/>
</dbReference>
<accession>A0ABT1AB58</accession>
<feature type="compositionally biased region" description="Gly residues" evidence="1">
    <location>
        <begin position="106"/>
        <end position="137"/>
    </location>
</feature>
<reference evidence="4" key="1">
    <citation type="submission" date="2021-04" db="EMBL/GenBank/DDBJ databases">
        <title>Pseudonocardia sp. nov., isolated from sandy soil of mangrove forest.</title>
        <authorList>
            <person name="Zan Z."/>
            <person name="Huang R."/>
            <person name="Liu W."/>
        </authorList>
    </citation>
    <scope>NUCLEOTIDE SEQUENCE</scope>
    <source>
        <strain evidence="4">S2-4</strain>
    </source>
</reference>
<organism evidence="4 5">
    <name type="scientific">Pseudonocardia humida</name>
    <dbReference type="NCBI Taxonomy" id="2800819"/>
    <lineage>
        <taxon>Bacteria</taxon>
        <taxon>Bacillati</taxon>
        <taxon>Actinomycetota</taxon>
        <taxon>Actinomycetes</taxon>
        <taxon>Pseudonocardiales</taxon>
        <taxon>Pseudonocardiaceae</taxon>
        <taxon>Pseudonocardia</taxon>
    </lineage>
</organism>
<evidence type="ECO:0000256" key="2">
    <source>
        <dbReference type="SAM" id="Phobius"/>
    </source>
</evidence>
<feature type="compositionally biased region" description="Low complexity" evidence="1">
    <location>
        <begin position="66"/>
        <end position="89"/>
    </location>
</feature>
<keyword evidence="2" id="KW-1133">Transmembrane helix</keyword>
<evidence type="ECO:0000259" key="3">
    <source>
        <dbReference type="Pfam" id="PF13399"/>
    </source>
</evidence>
<dbReference type="Gene3D" id="3.30.70.2390">
    <property type="match status" value="1"/>
</dbReference>
<dbReference type="RefSeq" id="WP_252445723.1">
    <property type="nucleotide sequence ID" value="NZ_JAGSOV010000080.1"/>
</dbReference>
<feature type="compositionally biased region" description="Pro residues" evidence="1">
    <location>
        <begin position="90"/>
        <end position="103"/>
    </location>
</feature>
<evidence type="ECO:0000313" key="5">
    <source>
        <dbReference type="Proteomes" id="UP001165283"/>
    </source>
</evidence>
<evidence type="ECO:0000313" key="4">
    <source>
        <dbReference type="EMBL" id="MCO1660287.1"/>
    </source>
</evidence>
<feature type="transmembrane region" description="Helical" evidence="2">
    <location>
        <begin position="15"/>
        <end position="37"/>
    </location>
</feature>
<keyword evidence="2" id="KW-0472">Membrane</keyword>
<evidence type="ECO:0000256" key="1">
    <source>
        <dbReference type="SAM" id="MobiDB-lite"/>
    </source>
</evidence>
<comment type="caution">
    <text evidence="4">The sequence shown here is derived from an EMBL/GenBank/DDBJ whole genome shotgun (WGS) entry which is preliminary data.</text>
</comment>
<dbReference type="InterPro" id="IPR027381">
    <property type="entry name" value="LytR/CpsA/Psr_C"/>
</dbReference>
<dbReference type="EMBL" id="JAGSOV010000080">
    <property type="protein sequence ID" value="MCO1660287.1"/>
    <property type="molecule type" value="Genomic_DNA"/>
</dbReference>
<keyword evidence="5" id="KW-1185">Reference proteome</keyword>
<feature type="region of interest" description="Disordered" evidence="1">
    <location>
        <begin position="41"/>
        <end position="139"/>
    </location>
</feature>
<name>A0ABT1AB58_9PSEU</name>
<feature type="domain" description="LytR/CpsA/Psr regulator C-terminal" evidence="3">
    <location>
        <begin position="141"/>
        <end position="229"/>
    </location>
</feature>
<sequence>MTSPAPSGGPSRRRVAGLALVGVGVIAAIIGLASLALDNGGDGQTAAPPPGGETATTAPAPPPGAAPTTIAPPATTNPIAVPTFPTSAVPAPPPPATAAPAPAPGGEQGGAGSGGSGGGTDASGSGSGGSGGAGSGVSRGPVRVYNNSTITGLAAGAAEDLRKAGWEVGEVANYPFGIIRTTTAYYRPGTAEKATAEELGREFGMRVSERFEGLEDASPGVIVIVTNDYQGL</sequence>
<dbReference type="Pfam" id="PF13399">
    <property type="entry name" value="LytR_C"/>
    <property type="match status" value="1"/>
</dbReference>
<proteinExistence type="predicted"/>
<gene>
    <name evidence="4" type="ORF">KDL28_35035</name>
</gene>
<keyword evidence="2" id="KW-0812">Transmembrane</keyword>
<protein>
    <submittedName>
        <fullName evidence="4">LytR C-terminal domain-containing protein</fullName>
    </submittedName>
</protein>